<protein>
    <submittedName>
        <fullName evidence="4">Nitrilase</fullName>
        <ecNumber evidence="4">3.5.5.1</ecNumber>
    </submittedName>
</protein>
<dbReference type="GO" id="GO:0018822">
    <property type="term" value="F:nitrile hydratase activity"/>
    <property type="evidence" value="ECO:0007669"/>
    <property type="project" value="TreeGrafter"/>
</dbReference>
<evidence type="ECO:0000313" key="5">
    <source>
        <dbReference type="Proteomes" id="UP000250079"/>
    </source>
</evidence>
<dbReference type="InterPro" id="IPR000132">
    <property type="entry name" value="Nitrilase/CN_hydratase_CS"/>
</dbReference>
<feature type="active site" description="Proton acceptor" evidence="2">
    <location>
        <position position="45"/>
    </location>
</feature>
<proteinExistence type="inferred from homology"/>
<dbReference type="PROSITE" id="PS00920">
    <property type="entry name" value="NITRIL_CHT_1"/>
    <property type="match status" value="1"/>
</dbReference>
<dbReference type="InterPro" id="IPR003010">
    <property type="entry name" value="C-N_Hydrolase"/>
</dbReference>
<keyword evidence="4" id="KW-0378">Hydrolase</keyword>
<accession>A0A2Z2NN35</accession>
<dbReference type="PROSITE" id="PS50263">
    <property type="entry name" value="CN_HYDROLASE"/>
    <property type="match status" value="1"/>
</dbReference>
<dbReference type="Pfam" id="PF00795">
    <property type="entry name" value="CN_hydrolase"/>
    <property type="match status" value="1"/>
</dbReference>
<comment type="similarity">
    <text evidence="1">Belongs to the carbon-nitrogen hydrolase superfamily. Nitrilase family.</text>
</comment>
<keyword evidence="5" id="KW-1185">Reference proteome</keyword>
<dbReference type="RefSeq" id="WP_088916613.1">
    <property type="nucleotide sequence ID" value="NZ_CP018632.1"/>
</dbReference>
<dbReference type="InterPro" id="IPR036526">
    <property type="entry name" value="C-N_Hydrolase_sf"/>
</dbReference>
<dbReference type="GO" id="GO:0051410">
    <property type="term" value="P:detoxification of nitrogen compound"/>
    <property type="evidence" value="ECO:0007669"/>
    <property type="project" value="TreeGrafter"/>
</dbReference>
<dbReference type="EC" id="3.5.5.1" evidence="4"/>
<gene>
    <name evidence="4" type="ORF">IMCC3135_05125</name>
</gene>
<dbReference type="CDD" id="cd07564">
    <property type="entry name" value="nitrilases_CHs"/>
    <property type="match status" value="1"/>
</dbReference>
<sequence length="342" mass="36915">MSDIVKVAAVQAAPSFLDIDEGVARAIRYIEEAASQGCQLVVFPETWLPGYPNHIWLGAVAWSMQFSVPYFHNSIEAGDKYDCALAEAARRNSIQVSMGLSERDGGSLYIAQWHYGEHGEIIKRRRKLKPTHVERTVFGEGDGSDLMVSATSIGRVGQLSCWEHLQPLSKYAMYSQNEQIHCAAWPNLALYEGGAYALSHQVNNAASMIYAVEGGCYVVAACALVSKAQQDTLCQGDALREQLCPVGGGYSKIYAPDGQSIGTALAHTEEGLITADIDLALIAAAKTVADPAGHYSRPDVTRLMFNNKSQRPVVSFDEARGVVAGLSNDTPDDVEVADAIDS</sequence>
<dbReference type="AlphaFoldDB" id="A0A2Z2NN35"/>
<dbReference type="OrthoDB" id="9803803at2"/>
<dbReference type="PANTHER" id="PTHR46044">
    <property type="entry name" value="NITRILASE"/>
    <property type="match status" value="1"/>
</dbReference>
<dbReference type="PANTHER" id="PTHR46044:SF1">
    <property type="entry name" value="CN HYDROLASE DOMAIN-CONTAINING PROTEIN"/>
    <property type="match status" value="1"/>
</dbReference>
<dbReference type="SUPFAM" id="SSF56317">
    <property type="entry name" value="Carbon-nitrogen hydrolase"/>
    <property type="match status" value="1"/>
</dbReference>
<dbReference type="GO" id="GO:0000257">
    <property type="term" value="F:nitrilase activity"/>
    <property type="evidence" value="ECO:0007669"/>
    <property type="project" value="UniProtKB-EC"/>
</dbReference>
<dbReference type="Gene3D" id="3.60.110.10">
    <property type="entry name" value="Carbon-nitrogen hydrolase"/>
    <property type="match status" value="1"/>
</dbReference>
<organism evidence="4 5">
    <name type="scientific">Granulosicoccus antarcticus IMCC3135</name>
    <dbReference type="NCBI Taxonomy" id="1192854"/>
    <lineage>
        <taxon>Bacteria</taxon>
        <taxon>Pseudomonadati</taxon>
        <taxon>Pseudomonadota</taxon>
        <taxon>Gammaproteobacteria</taxon>
        <taxon>Chromatiales</taxon>
        <taxon>Granulosicoccaceae</taxon>
        <taxon>Granulosicoccus</taxon>
    </lineage>
</organism>
<dbReference type="InterPro" id="IPR044149">
    <property type="entry name" value="Nitrilases_CHs"/>
</dbReference>
<reference evidence="4 5" key="1">
    <citation type="submission" date="2016-12" db="EMBL/GenBank/DDBJ databases">
        <authorList>
            <person name="Song W.-J."/>
            <person name="Kurnit D.M."/>
        </authorList>
    </citation>
    <scope>NUCLEOTIDE SEQUENCE [LARGE SCALE GENOMIC DNA]</scope>
    <source>
        <strain evidence="4 5">IMCC3135</strain>
    </source>
</reference>
<dbReference type="PROSITE" id="PS00921">
    <property type="entry name" value="NITRIL_CHT_2"/>
    <property type="match status" value="1"/>
</dbReference>
<evidence type="ECO:0000313" key="4">
    <source>
        <dbReference type="EMBL" id="ASJ71138.1"/>
    </source>
</evidence>
<feature type="domain" description="CN hydrolase" evidence="3">
    <location>
        <begin position="5"/>
        <end position="279"/>
    </location>
</feature>
<evidence type="ECO:0000259" key="3">
    <source>
        <dbReference type="PROSITE" id="PS50263"/>
    </source>
</evidence>
<dbReference type="EMBL" id="CP018632">
    <property type="protein sequence ID" value="ASJ71138.1"/>
    <property type="molecule type" value="Genomic_DNA"/>
</dbReference>
<evidence type="ECO:0000256" key="2">
    <source>
        <dbReference type="PROSITE-ProRule" id="PRU10139"/>
    </source>
</evidence>
<name>A0A2Z2NN35_9GAMM</name>
<dbReference type="KEGG" id="gai:IMCC3135_05125"/>
<evidence type="ECO:0000256" key="1">
    <source>
        <dbReference type="ARBA" id="ARBA00008129"/>
    </source>
</evidence>
<dbReference type="Proteomes" id="UP000250079">
    <property type="component" value="Chromosome"/>
</dbReference>